<dbReference type="Gene3D" id="3.20.20.70">
    <property type="entry name" value="Aldolase class I"/>
    <property type="match status" value="1"/>
</dbReference>
<comment type="caution">
    <text evidence="4">The sequence shown here is derived from an EMBL/GenBank/DDBJ whole genome shotgun (WGS) entry which is preliminary data.</text>
</comment>
<dbReference type="InterPro" id="IPR013785">
    <property type="entry name" value="Aldolase_TIM"/>
</dbReference>
<keyword evidence="3" id="KW-0560">Oxidoreductase</keyword>
<dbReference type="OrthoDB" id="9778912at2"/>
<dbReference type="InterPro" id="IPR004136">
    <property type="entry name" value="NMO"/>
</dbReference>
<dbReference type="GO" id="GO:0051213">
    <property type="term" value="F:dioxygenase activity"/>
    <property type="evidence" value="ECO:0007669"/>
    <property type="project" value="UniProtKB-KW"/>
</dbReference>
<dbReference type="EMBL" id="AZRL01000012">
    <property type="protein sequence ID" value="PNR96364.1"/>
    <property type="molecule type" value="Genomic_DNA"/>
</dbReference>
<name>A0A2K1P0Q9_9BACT</name>
<accession>A0A2K1P0Q9</accession>
<evidence type="ECO:0000313" key="4">
    <source>
        <dbReference type="EMBL" id="PNR96364.1"/>
    </source>
</evidence>
<evidence type="ECO:0000256" key="1">
    <source>
        <dbReference type="ARBA" id="ARBA00022630"/>
    </source>
</evidence>
<evidence type="ECO:0000313" key="5">
    <source>
        <dbReference type="Proteomes" id="UP000236434"/>
    </source>
</evidence>
<dbReference type="Proteomes" id="UP000236434">
    <property type="component" value="Unassembled WGS sequence"/>
</dbReference>
<dbReference type="PANTHER" id="PTHR32332:SF20">
    <property type="entry name" value="2-NITROPROPANE DIOXYGENASE-LIKE PROTEIN"/>
    <property type="match status" value="1"/>
</dbReference>
<sequence>MEPVKNRVTDLLKIKYPILEGGMAWVGTAKLAAAVSNAGGLGTIGSGSMDAKLLKKQIDSVREMTDKPFAVNVIMLNPHIDEVIDLIIQEKVPVAILGAGNSSKYIPMLRENGITTLGVVSSENLAKRLENAGAEGIIGEGMECGGHIGDVTTMVLIPRLSSMLSVPVIAAGGIANGPGAVAALSLGAEGIQMGTRFIATYECEAHENYKEKIISAGIRDTIITGQKMGHPARIIKTKFGKKIAKLEASSPEEAEEALVGSLMKAFLYGDEESGSFMAGQSAGLIEEIKSVNEVIEDIMSYILKNYDLEKNIDKGRR</sequence>
<dbReference type="SUPFAM" id="SSF51412">
    <property type="entry name" value="Inosine monophosphate dehydrogenase (IMPDH)"/>
    <property type="match status" value="1"/>
</dbReference>
<dbReference type="RefSeq" id="WP_103066824.1">
    <property type="nucleotide sequence ID" value="NZ_AZRL01000012.1"/>
</dbReference>
<organism evidence="4 5">
    <name type="scientific">Petrotoga olearia DSM 13574</name>
    <dbReference type="NCBI Taxonomy" id="1122955"/>
    <lineage>
        <taxon>Bacteria</taxon>
        <taxon>Thermotogati</taxon>
        <taxon>Thermotogota</taxon>
        <taxon>Thermotogae</taxon>
        <taxon>Petrotogales</taxon>
        <taxon>Petrotogaceae</taxon>
        <taxon>Petrotoga</taxon>
    </lineage>
</organism>
<dbReference type="AlphaFoldDB" id="A0A2K1P0Q9"/>
<dbReference type="Pfam" id="PF03060">
    <property type="entry name" value="NMO"/>
    <property type="match status" value="2"/>
</dbReference>
<keyword evidence="1" id="KW-0285">Flavoprotein</keyword>
<evidence type="ECO:0000256" key="3">
    <source>
        <dbReference type="ARBA" id="ARBA00023002"/>
    </source>
</evidence>
<protein>
    <submittedName>
        <fullName evidence="4">2-nitropropane dioxygenase</fullName>
    </submittedName>
</protein>
<evidence type="ECO:0000256" key="2">
    <source>
        <dbReference type="ARBA" id="ARBA00022643"/>
    </source>
</evidence>
<dbReference type="GO" id="GO:0018580">
    <property type="term" value="F:nitronate monooxygenase activity"/>
    <property type="evidence" value="ECO:0007669"/>
    <property type="project" value="InterPro"/>
</dbReference>
<dbReference type="CDD" id="cd04730">
    <property type="entry name" value="NPD_like"/>
    <property type="match status" value="1"/>
</dbReference>
<proteinExistence type="predicted"/>
<dbReference type="PANTHER" id="PTHR32332">
    <property type="entry name" value="2-NITROPROPANE DIOXYGENASE"/>
    <property type="match status" value="1"/>
</dbReference>
<gene>
    <name evidence="4" type="ORF">X929_04430</name>
</gene>
<keyword evidence="2" id="KW-0288">FMN</keyword>
<reference evidence="4 5" key="1">
    <citation type="submission" date="2013-12" db="EMBL/GenBank/DDBJ databases">
        <title>Comparative genomics of Petrotoga isolates.</title>
        <authorList>
            <person name="Nesbo C.L."/>
            <person name="Charchuk R."/>
            <person name="Chow K."/>
        </authorList>
    </citation>
    <scope>NUCLEOTIDE SEQUENCE [LARGE SCALE GENOMIC DNA]</scope>
    <source>
        <strain evidence="4 5">DSM 13574</strain>
    </source>
</reference>
<keyword evidence="4" id="KW-0223">Dioxygenase</keyword>